<gene>
    <name evidence="8" type="primary">radC1</name>
    <name evidence="8" type="ORF">PPSC2_01095</name>
</gene>
<keyword evidence="2" id="KW-0645">Protease</keyword>
<keyword evidence="6" id="KW-0482">Metalloprotease</keyword>
<dbReference type="NCBIfam" id="NF000642">
    <property type="entry name" value="PRK00024.1"/>
    <property type="match status" value="1"/>
</dbReference>
<dbReference type="Gene3D" id="1.10.150.20">
    <property type="entry name" value="5' to 3' exonuclease, C-terminal subdomain"/>
    <property type="match status" value="1"/>
</dbReference>
<dbReference type="PANTHER" id="PTHR30471:SF3">
    <property type="entry name" value="UPF0758 PROTEIN YEES-RELATED"/>
    <property type="match status" value="1"/>
</dbReference>
<dbReference type="CDD" id="cd08071">
    <property type="entry name" value="MPN_DUF2466"/>
    <property type="match status" value="1"/>
</dbReference>
<organism evidence="8 9">
    <name type="scientific">Paenibacillus polymyxa (strain SC2)</name>
    <name type="common">Bacillus polymyxa</name>
    <dbReference type="NCBI Taxonomy" id="886882"/>
    <lineage>
        <taxon>Bacteria</taxon>
        <taxon>Bacillati</taxon>
        <taxon>Bacillota</taxon>
        <taxon>Bacilli</taxon>
        <taxon>Bacillales</taxon>
        <taxon>Paenibacillaceae</taxon>
        <taxon>Paenibacillus</taxon>
    </lineage>
</organism>
<evidence type="ECO:0000313" key="8">
    <source>
        <dbReference type="EMBL" id="ADO54202.1"/>
    </source>
</evidence>
<keyword evidence="4" id="KW-0378">Hydrolase</keyword>
<proteinExistence type="inferred from homology"/>
<evidence type="ECO:0000256" key="2">
    <source>
        <dbReference type="ARBA" id="ARBA00022670"/>
    </source>
</evidence>
<name>E3EC59_PAEPS</name>
<evidence type="ECO:0000256" key="1">
    <source>
        <dbReference type="ARBA" id="ARBA00010243"/>
    </source>
</evidence>
<protein>
    <submittedName>
        <fullName evidence="8">DNA repair protein RadC</fullName>
    </submittedName>
</protein>
<dbReference type="NCBIfam" id="TIGR00608">
    <property type="entry name" value="radc"/>
    <property type="match status" value="1"/>
</dbReference>
<dbReference type="InterPro" id="IPR037518">
    <property type="entry name" value="MPN"/>
</dbReference>
<dbReference type="AlphaFoldDB" id="E3EC59"/>
<evidence type="ECO:0000259" key="7">
    <source>
        <dbReference type="PROSITE" id="PS50249"/>
    </source>
</evidence>
<accession>E3EC59</accession>
<dbReference type="OrthoDB" id="9804482at2"/>
<dbReference type="KEGG" id="ppm:PPSC2_01095"/>
<dbReference type="InterPro" id="IPR020891">
    <property type="entry name" value="UPF0758_CS"/>
</dbReference>
<feature type="domain" description="MPN" evidence="7">
    <location>
        <begin position="77"/>
        <end position="199"/>
    </location>
</feature>
<dbReference type="InterPro" id="IPR001405">
    <property type="entry name" value="UPF0758"/>
</dbReference>
<dbReference type="InterPro" id="IPR025657">
    <property type="entry name" value="RadC_JAB"/>
</dbReference>
<dbReference type="GO" id="GO:0006508">
    <property type="term" value="P:proteolysis"/>
    <property type="evidence" value="ECO:0007669"/>
    <property type="project" value="UniProtKB-KW"/>
</dbReference>
<sequence>MYSEKLRTLISTFMNKRAEDDLIEELLIQFPTLTQLMNATEQQLISIKGIKHSKAKKIMTLLQLANTLTLPESNPYFISHPRDVYNLLEPEFRFSTKEHFICLLLNTKNRVIHKEIVSIGSLNATVIHPREVFGAAIRHCSASIVCVHNHPSGDPKPSEQDIMATKRLAKAGDIIGIDVLDHVIIGESTFYSIKEHGHF</sequence>
<dbReference type="HOGENOM" id="CLU_073529_0_2_9"/>
<dbReference type="PANTHER" id="PTHR30471">
    <property type="entry name" value="DNA REPAIR PROTEIN RADC"/>
    <property type="match status" value="1"/>
</dbReference>
<dbReference type="EMBL" id="CP002213">
    <property type="protein sequence ID" value="ADO54202.1"/>
    <property type="molecule type" value="Genomic_DNA"/>
</dbReference>
<keyword evidence="3" id="KW-0479">Metal-binding</keyword>
<dbReference type="RefSeq" id="WP_013368845.1">
    <property type="nucleotide sequence ID" value="NC_014622.2"/>
</dbReference>
<dbReference type="Proteomes" id="UP000006868">
    <property type="component" value="Chromosome"/>
</dbReference>
<dbReference type="PROSITE" id="PS50249">
    <property type="entry name" value="MPN"/>
    <property type="match status" value="1"/>
</dbReference>
<evidence type="ECO:0000313" key="9">
    <source>
        <dbReference type="Proteomes" id="UP000006868"/>
    </source>
</evidence>
<dbReference type="SUPFAM" id="SSF102712">
    <property type="entry name" value="JAB1/MPN domain"/>
    <property type="match status" value="1"/>
</dbReference>
<dbReference type="Pfam" id="PF04002">
    <property type="entry name" value="RadC"/>
    <property type="match status" value="1"/>
</dbReference>
<evidence type="ECO:0000256" key="6">
    <source>
        <dbReference type="ARBA" id="ARBA00023049"/>
    </source>
</evidence>
<dbReference type="GO" id="GO:0046872">
    <property type="term" value="F:metal ion binding"/>
    <property type="evidence" value="ECO:0007669"/>
    <property type="project" value="UniProtKB-KW"/>
</dbReference>
<reference evidence="8 9" key="1">
    <citation type="journal article" date="2011" name="J. Bacteriol.">
        <title>Complete genome sequence of Paenibacillus polymyxa SC2, a strain of plant growth-promoting Rhizobacterium with broad-spectrum antimicrobial activity.</title>
        <authorList>
            <person name="Ma M."/>
            <person name="Wang C."/>
            <person name="Ding Y."/>
            <person name="Li L."/>
            <person name="Shen D."/>
            <person name="Jiang X."/>
            <person name="Guan D."/>
            <person name="Cao F."/>
            <person name="Chen H."/>
            <person name="Feng R."/>
            <person name="Wang X."/>
            <person name="Ge Y."/>
            <person name="Yao L."/>
            <person name="Bing X."/>
            <person name="Yang X."/>
            <person name="Li J."/>
            <person name="Du B."/>
        </authorList>
    </citation>
    <scope>NUCLEOTIDE SEQUENCE [LARGE SCALE GENOMIC DNA]</scope>
    <source>
        <strain evidence="8 9">SC2</strain>
    </source>
</reference>
<dbReference type="Gene3D" id="3.40.140.10">
    <property type="entry name" value="Cytidine Deaminase, domain 2"/>
    <property type="match status" value="1"/>
</dbReference>
<evidence type="ECO:0000256" key="3">
    <source>
        <dbReference type="ARBA" id="ARBA00022723"/>
    </source>
</evidence>
<comment type="similarity">
    <text evidence="1">Belongs to the UPF0758 family.</text>
</comment>
<keyword evidence="5" id="KW-0862">Zinc</keyword>
<evidence type="ECO:0000256" key="5">
    <source>
        <dbReference type="ARBA" id="ARBA00022833"/>
    </source>
</evidence>
<dbReference type="GO" id="GO:0008237">
    <property type="term" value="F:metallopeptidase activity"/>
    <property type="evidence" value="ECO:0007669"/>
    <property type="project" value="UniProtKB-KW"/>
</dbReference>
<dbReference type="PROSITE" id="PS01302">
    <property type="entry name" value="UPF0758"/>
    <property type="match status" value="1"/>
</dbReference>
<evidence type="ECO:0000256" key="4">
    <source>
        <dbReference type="ARBA" id="ARBA00022801"/>
    </source>
</evidence>
<dbReference type="PATRIC" id="fig|886882.15.peg.207"/>
<dbReference type="eggNOG" id="COG2003">
    <property type="taxonomic scope" value="Bacteria"/>
</dbReference>